<keyword evidence="4" id="KW-1185">Reference proteome</keyword>
<name>A0ABV9FBJ7_9BACL</name>
<dbReference type="Proteomes" id="UP001596028">
    <property type="component" value="Unassembled WGS sequence"/>
</dbReference>
<dbReference type="PANTHER" id="PTHR33307:SF6">
    <property type="entry name" value="ALPHA-RHAMNOSIDASE (EUROFUNG)-RELATED"/>
    <property type="match status" value="1"/>
</dbReference>
<evidence type="ECO:0000313" key="3">
    <source>
        <dbReference type="EMBL" id="MFC4598403.1"/>
    </source>
</evidence>
<evidence type="ECO:0000313" key="4">
    <source>
        <dbReference type="Proteomes" id="UP001596028"/>
    </source>
</evidence>
<reference evidence="4" key="1">
    <citation type="journal article" date="2019" name="Int. J. Syst. Evol. Microbiol.">
        <title>The Global Catalogue of Microorganisms (GCM) 10K type strain sequencing project: providing services to taxonomists for standard genome sequencing and annotation.</title>
        <authorList>
            <consortium name="The Broad Institute Genomics Platform"/>
            <consortium name="The Broad Institute Genome Sequencing Center for Infectious Disease"/>
            <person name="Wu L."/>
            <person name="Ma J."/>
        </authorList>
    </citation>
    <scope>NUCLEOTIDE SEQUENCE [LARGE SCALE GENOMIC DNA]</scope>
    <source>
        <strain evidence="4">CCUG 49571</strain>
    </source>
</reference>
<dbReference type="InterPro" id="IPR049164">
    <property type="entry name" value="Glyco_hydro_78_N"/>
</dbReference>
<accession>A0ABV9FBJ7</accession>
<dbReference type="Gene3D" id="2.60.420.10">
    <property type="entry name" value="Maltose phosphorylase, domain 3"/>
    <property type="match status" value="1"/>
</dbReference>
<evidence type="ECO:0000259" key="1">
    <source>
        <dbReference type="Pfam" id="PF17390"/>
    </source>
</evidence>
<gene>
    <name evidence="3" type="ORF">ACFO3S_09185</name>
</gene>
<organism evidence="3 4">
    <name type="scientific">Cohnella hongkongensis</name>
    <dbReference type="NCBI Taxonomy" id="178337"/>
    <lineage>
        <taxon>Bacteria</taxon>
        <taxon>Bacillati</taxon>
        <taxon>Bacillota</taxon>
        <taxon>Bacilli</taxon>
        <taxon>Bacillales</taxon>
        <taxon>Paenibacillaceae</taxon>
        <taxon>Cohnella</taxon>
    </lineage>
</organism>
<dbReference type="PANTHER" id="PTHR33307">
    <property type="entry name" value="ALPHA-RHAMNOSIDASE (EUROFUNG)"/>
    <property type="match status" value="1"/>
</dbReference>
<protein>
    <submittedName>
        <fullName evidence="3">Alpha-L-rhamnosidase C-terminal domain-containing protein</fullName>
    </submittedName>
</protein>
<dbReference type="Pfam" id="PF17390">
    <property type="entry name" value="Bac_rhamnosid_C"/>
    <property type="match status" value="1"/>
</dbReference>
<feature type="domain" description="Alpha-L-rhamnosidase C-terminal" evidence="1">
    <location>
        <begin position="107"/>
        <end position="178"/>
    </location>
</feature>
<evidence type="ECO:0000259" key="2">
    <source>
        <dbReference type="Pfam" id="PF21104"/>
    </source>
</evidence>
<dbReference type="InterPro" id="IPR035398">
    <property type="entry name" value="Bac_rhamnosid_C"/>
</dbReference>
<proteinExistence type="predicted"/>
<dbReference type="RefSeq" id="WP_378094622.1">
    <property type="nucleotide sequence ID" value="NZ_JBHSEP010000005.1"/>
</dbReference>
<dbReference type="Pfam" id="PF21104">
    <property type="entry name" value="Glyco_hydro_78_N"/>
    <property type="match status" value="1"/>
</dbReference>
<dbReference type="InterPro" id="IPR016007">
    <property type="entry name" value="Alpha_rhamnosid"/>
</dbReference>
<feature type="domain" description="Glycosyl hydrolase family 78 alpha-rhamnosidase N-terminal" evidence="2">
    <location>
        <begin position="38"/>
        <end position="103"/>
    </location>
</feature>
<dbReference type="EMBL" id="JBHSEP010000005">
    <property type="protein sequence ID" value="MFC4598403.1"/>
    <property type="molecule type" value="Genomic_DNA"/>
</dbReference>
<sequence length="217" mass="23058">MTKQAKFQSAHAAIVRDERLIRTAERLKPVLFTEEVEPEQLVKVEADDSATHGWRVEREAGIDALASRELGKGQSVIADFGDHRVGYVSFKIRPVGSPPDALLDLDDSAPAYKLAKIRPGCANGELTFARASLESAYGRAASGWRAEGGDVLVEVDVPANAGADILLPGARLANVTESGTPLQAVEGVRSLAETGEGVRLTVGSGSYRFRFPSAGSN</sequence>
<comment type="caution">
    <text evidence="3">The sequence shown here is derived from an EMBL/GenBank/DDBJ whole genome shotgun (WGS) entry which is preliminary data.</text>
</comment>